<accession>A0A1G2THY0</accession>
<keyword evidence="1" id="KW-0812">Transmembrane</keyword>
<organism evidence="2 3">
    <name type="scientific">Candidatus Zambryskibacteria bacterium RIFCSPHIGHO2_02_FULL_43_37</name>
    <dbReference type="NCBI Taxonomy" id="1802749"/>
    <lineage>
        <taxon>Bacteria</taxon>
        <taxon>Candidatus Zambryskiibacteriota</taxon>
    </lineage>
</organism>
<keyword evidence="1" id="KW-1133">Transmembrane helix</keyword>
<protein>
    <submittedName>
        <fullName evidence="2">Uncharacterized protein</fullName>
    </submittedName>
</protein>
<dbReference type="AlphaFoldDB" id="A0A1G2THY0"/>
<reference evidence="2 3" key="1">
    <citation type="journal article" date="2016" name="Nat. Commun.">
        <title>Thousands of microbial genomes shed light on interconnected biogeochemical processes in an aquifer system.</title>
        <authorList>
            <person name="Anantharaman K."/>
            <person name="Brown C.T."/>
            <person name="Hug L.A."/>
            <person name="Sharon I."/>
            <person name="Castelle C.J."/>
            <person name="Probst A.J."/>
            <person name="Thomas B.C."/>
            <person name="Singh A."/>
            <person name="Wilkins M.J."/>
            <person name="Karaoz U."/>
            <person name="Brodie E.L."/>
            <person name="Williams K.H."/>
            <person name="Hubbard S.S."/>
            <person name="Banfield J.F."/>
        </authorList>
    </citation>
    <scope>NUCLEOTIDE SEQUENCE [LARGE SCALE GENOMIC DNA]</scope>
</reference>
<gene>
    <name evidence="2" type="ORF">A3D49_02140</name>
</gene>
<dbReference type="Proteomes" id="UP000177279">
    <property type="component" value="Unassembled WGS sequence"/>
</dbReference>
<evidence type="ECO:0000256" key="1">
    <source>
        <dbReference type="SAM" id="Phobius"/>
    </source>
</evidence>
<proteinExistence type="predicted"/>
<dbReference type="EMBL" id="MHVS01000003">
    <property type="protein sequence ID" value="OHA96887.1"/>
    <property type="molecule type" value="Genomic_DNA"/>
</dbReference>
<name>A0A1G2THY0_9BACT</name>
<feature type="transmembrane region" description="Helical" evidence="1">
    <location>
        <begin position="34"/>
        <end position="55"/>
    </location>
</feature>
<evidence type="ECO:0000313" key="3">
    <source>
        <dbReference type="Proteomes" id="UP000177279"/>
    </source>
</evidence>
<keyword evidence="1" id="KW-0472">Membrane</keyword>
<comment type="caution">
    <text evidence="2">The sequence shown here is derived from an EMBL/GenBank/DDBJ whole genome shotgun (WGS) entry which is preliminary data.</text>
</comment>
<sequence length="78" mass="9373">MNPEERHLLERSVKLAQENNEMLRSIQARARRQTIYGFIKLVIVILPFVLGYIFLQPYFDDVLRNYNSVRELFDSMPR</sequence>
<evidence type="ECO:0000313" key="2">
    <source>
        <dbReference type="EMBL" id="OHA96887.1"/>
    </source>
</evidence>